<protein>
    <recommendedName>
        <fullName evidence="2">IPT/TIG domain-containing protein</fullName>
    </recommendedName>
</protein>
<name>A0ABQ6Q3A3_9BACT</name>
<feature type="domain" description="IPT/TIG" evidence="2">
    <location>
        <begin position="194"/>
        <end position="274"/>
    </location>
</feature>
<reference evidence="3 4" key="1">
    <citation type="submission" date="2023-08" db="EMBL/GenBank/DDBJ databases">
        <title>Draft genome sequence of Algoriphagus taiwanensis.</title>
        <authorList>
            <person name="Takatani N."/>
            <person name="Hosokawa M."/>
            <person name="Sawabe T."/>
        </authorList>
    </citation>
    <scope>NUCLEOTIDE SEQUENCE [LARGE SCALE GENOMIC DNA]</scope>
    <source>
        <strain evidence="3 4">JCM 19755</strain>
    </source>
</reference>
<dbReference type="SUPFAM" id="SSF81296">
    <property type="entry name" value="E set domains"/>
    <property type="match status" value="2"/>
</dbReference>
<gene>
    <name evidence="3" type="ORF">Ataiwa_23820</name>
</gene>
<feature type="chain" id="PRO_5046732092" description="IPT/TIG domain-containing protein" evidence="1">
    <location>
        <begin position="20"/>
        <end position="702"/>
    </location>
</feature>
<feature type="domain" description="IPT/TIG" evidence="2">
    <location>
        <begin position="275"/>
        <end position="360"/>
    </location>
</feature>
<proteinExistence type="predicted"/>
<dbReference type="SUPFAM" id="SSF63829">
    <property type="entry name" value="Calcium-dependent phosphotriesterase"/>
    <property type="match status" value="1"/>
</dbReference>
<comment type="caution">
    <text evidence="3">The sequence shown here is derived from an EMBL/GenBank/DDBJ whole genome shotgun (WGS) entry which is preliminary data.</text>
</comment>
<organism evidence="3 4">
    <name type="scientific">Algoriphagus taiwanensis</name>
    <dbReference type="NCBI Taxonomy" id="1445656"/>
    <lineage>
        <taxon>Bacteria</taxon>
        <taxon>Pseudomonadati</taxon>
        <taxon>Bacteroidota</taxon>
        <taxon>Cytophagia</taxon>
        <taxon>Cytophagales</taxon>
        <taxon>Cyclobacteriaceae</taxon>
        <taxon>Algoriphagus</taxon>
    </lineage>
</organism>
<dbReference type="CDD" id="cd00102">
    <property type="entry name" value="IPT"/>
    <property type="match status" value="1"/>
</dbReference>
<dbReference type="EMBL" id="BTPE01000007">
    <property type="protein sequence ID" value="GMQ34110.1"/>
    <property type="molecule type" value="Genomic_DNA"/>
</dbReference>
<dbReference type="RefSeq" id="WP_338228942.1">
    <property type="nucleotide sequence ID" value="NZ_BTPE01000007.1"/>
</dbReference>
<keyword evidence="4" id="KW-1185">Reference proteome</keyword>
<dbReference type="Proteomes" id="UP001307705">
    <property type="component" value="Unassembled WGS sequence"/>
</dbReference>
<feature type="signal peptide" evidence="1">
    <location>
        <begin position="1"/>
        <end position="19"/>
    </location>
</feature>
<dbReference type="CDD" id="cd00603">
    <property type="entry name" value="IPT_PCSR"/>
    <property type="match status" value="1"/>
</dbReference>
<accession>A0ABQ6Q3A3</accession>
<evidence type="ECO:0000313" key="4">
    <source>
        <dbReference type="Proteomes" id="UP001307705"/>
    </source>
</evidence>
<dbReference type="InterPro" id="IPR013783">
    <property type="entry name" value="Ig-like_fold"/>
</dbReference>
<evidence type="ECO:0000313" key="3">
    <source>
        <dbReference type="EMBL" id="GMQ34110.1"/>
    </source>
</evidence>
<sequence>MKNLLYFLLALLLIQTGCGEDTEDPNPIDSFVSGLEGEISGQNISVNSSGIQAVYFSDQGETSGALEISASLPNSERLTFFLQDAQAGTINLTQEFPAVMDLGSSGLRKTGTTEGQEVNAVPPSFVRYSKSPNTFFAVSGKMIVKIDGDNLTLEWEISFKDAQGNTFTSKGTIKVKDFKSNQRPKSQINPPASNLSIVSISPDYGPAGTEVTIKGTGFSVLKSENSLKLGDLVLGEPSSATATELKVTVPENGNHGKFSLTVLGANAESGFFFYAPIIESVDKSAAKVGEEVVITGKHFDTDASLLEVKVGEKVMEILSSSLTQINFKIPEGTESGKITVARKGKPAVEGPELTISAEPVAVGPDVDAIFETLSGDLSFEEVIVNSHEYGPFWTLEIDKEKNILYAVGEKGLVSIDLSTKAITKVVDTSSEIYRSEIGIINAATIPQTIFAAADGNLYGIKSVLSVPLSPNNVFRLDLESKAVTMLGNTKINNGAGVNGIFVGTNKSIYIPEFASGYHLAAYDENLSNRKALIEGMTGGLATFIIPMGDNSFRLVRDNSINSLKYHTINGSEASGEVAMGGTLSAMQVGGQLTQPVGLDQTGGDIYGMFGGASGNVANYPQFEYTVGIQPGAAGNFQKKGGFKIKQTFEYLNNTYYVSSRKTFNKILGVDKDGSIYFLISTPMTSQGVQVAGPLGGIYKVSF</sequence>
<dbReference type="Gene3D" id="2.60.40.10">
    <property type="entry name" value="Immunoglobulins"/>
    <property type="match status" value="2"/>
</dbReference>
<keyword evidence="1" id="KW-0732">Signal</keyword>
<dbReference type="SMART" id="SM00429">
    <property type="entry name" value="IPT"/>
    <property type="match status" value="2"/>
</dbReference>
<evidence type="ECO:0000256" key="1">
    <source>
        <dbReference type="SAM" id="SignalP"/>
    </source>
</evidence>
<dbReference type="InterPro" id="IPR002909">
    <property type="entry name" value="IPT_dom"/>
</dbReference>
<dbReference type="Pfam" id="PF01833">
    <property type="entry name" value="TIG"/>
    <property type="match status" value="2"/>
</dbReference>
<evidence type="ECO:0000259" key="2">
    <source>
        <dbReference type="SMART" id="SM00429"/>
    </source>
</evidence>
<dbReference type="InterPro" id="IPR014756">
    <property type="entry name" value="Ig_E-set"/>
</dbReference>